<sequence>MRAGKLDRLITIQRASYVDDGMGNQTPAWAKLADLRAQIVQASTEEYIRSYGASDDTVIIFRTRYFPGVKNEDQIIYAGLEFDIKETKELGRKQGLEIRCVSRP</sequence>
<dbReference type="InterPro" id="IPR008767">
    <property type="entry name" value="Phage_SPP1_head-tail_adaptor"/>
</dbReference>
<evidence type="ECO:0000313" key="2">
    <source>
        <dbReference type="Proteomes" id="UP000245865"/>
    </source>
</evidence>
<keyword evidence="2" id="KW-1185">Reference proteome</keyword>
<accession>A0A316JA57</accession>
<dbReference type="InterPro" id="IPR038666">
    <property type="entry name" value="SSP1_head-tail_sf"/>
</dbReference>
<dbReference type="OrthoDB" id="7478737at2"/>
<dbReference type="AlphaFoldDB" id="A0A316JA57"/>
<comment type="caution">
    <text evidence="1">The sequence shown here is derived from an EMBL/GenBank/DDBJ whole genome shotgun (WGS) entry which is preliminary data.</text>
</comment>
<dbReference type="Proteomes" id="UP000245865">
    <property type="component" value="Unassembled WGS sequence"/>
</dbReference>
<protein>
    <submittedName>
        <fullName evidence="1">Head-tail adaptor protein</fullName>
    </submittedName>
</protein>
<dbReference type="Gene3D" id="2.40.10.270">
    <property type="entry name" value="Bacteriophage SPP1 head-tail adaptor protein"/>
    <property type="match status" value="1"/>
</dbReference>
<dbReference type="NCBIfam" id="TIGR01563">
    <property type="entry name" value="gp16_SPP1"/>
    <property type="match status" value="1"/>
</dbReference>
<name>A0A316JA57_9HYPH</name>
<dbReference type="EMBL" id="QGDB01000003">
    <property type="protein sequence ID" value="PWL18148.1"/>
    <property type="molecule type" value="Genomic_DNA"/>
</dbReference>
<dbReference type="RefSeq" id="WP_109706382.1">
    <property type="nucleotide sequence ID" value="NZ_QGDB01000003.1"/>
</dbReference>
<reference evidence="1 2" key="1">
    <citation type="submission" date="2018-05" db="EMBL/GenBank/DDBJ databases">
        <title>Comparative genomic sequence analysis between strain HN4 and CCM 8460T (Falsochrobactrum ovis) will provide more evidence to prove that HN4 is a new species of Falsochrobactrum.</title>
        <authorList>
            <person name="Lyu W."/>
            <person name="Sun L."/>
            <person name="Yao L."/>
        </authorList>
    </citation>
    <scope>NUCLEOTIDE SEQUENCE [LARGE SCALE GENOMIC DNA]</scope>
    <source>
        <strain evidence="1 2">HN4</strain>
    </source>
</reference>
<evidence type="ECO:0000313" key="1">
    <source>
        <dbReference type="EMBL" id="PWL18148.1"/>
    </source>
</evidence>
<dbReference type="Pfam" id="PF05521">
    <property type="entry name" value="Phage_HCP"/>
    <property type="match status" value="1"/>
</dbReference>
<gene>
    <name evidence="1" type="ORF">DKP76_10540</name>
</gene>
<organism evidence="1 2">
    <name type="scientific">Falsochrobactrum shanghaiense</name>
    <dbReference type="NCBI Taxonomy" id="2201899"/>
    <lineage>
        <taxon>Bacteria</taxon>
        <taxon>Pseudomonadati</taxon>
        <taxon>Pseudomonadota</taxon>
        <taxon>Alphaproteobacteria</taxon>
        <taxon>Hyphomicrobiales</taxon>
        <taxon>Brucellaceae</taxon>
        <taxon>Falsochrobactrum</taxon>
    </lineage>
</organism>
<proteinExistence type="predicted"/>